<evidence type="ECO:0000313" key="2">
    <source>
        <dbReference type="Proteomes" id="UP000054485"/>
    </source>
</evidence>
<name>A0A0D0A2R4_9AGAM</name>
<gene>
    <name evidence="1" type="ORF">CY34DRAFT_814269</name>
</gene>
<reference evidence="2" key="2">
    <citation type="submission" date="2015-01" db="EMBL/GenBank/DDBJ databases">
        <title>Evolutionary Origins and Diversification of the Mycorrhizal Mutualists.</title>
        <authorList>
            <consortium name="DOE Joint Genome Institute"/>
            <consortium name="Mycorrhizal Genomics Consortium"/>
            <person name="Kohler A."/>
            <person name="Kuo A."/>
            <person name="Nagy L.G."/>
            <person name="Floudas D."/>
            <person name="Copeland A."/>
            <person name="Barry K.W."/>
            <person name="Cichocki N."/>
            <person name="Veneault-Fourrey C."/>
            <person name="LaButti K."/>
            <person name="Lindquist E.A."/>
            <person name="Lipzen A."/>
            <person name="Lundell T."/>
            <person name="Morin E."/>
            <person name="Murat C."/>
            <person name="Riley R."/>
            <person name="Ohm R."/>
            <person name="Sun H."/>
            <person name="Tunlid A."/>
            <person name="Henrissat B."/>
            <person name="Grigoriev I.V."/>
            <person name="Hibbett D.S."/>
            <person name="Martin F."/>
        </authorList>
    </citation>
    <scope>NUCLEOTIDE SEQUENCE [LARGE SCALE GENOMIC DNA]</scope>
    <source>
        <strain evidence="2">UH-Slu-Lm8-n1</strain>
    </source>
</reference>
<protein>
    <submittedName>
        <fullName evidence="1">Uncharacterized protein</fullName>
    </submittedName>
</protein>
<organism evidence="1 2">
    <name type="scientific">Suillus luteus UH-Slu-Lm8-n1</name>
    <dbReference type="NCBI Taxonomy" id="930992"/>
    <lineage>
        <taxon>Eukaryota</taxon>
        <taxon>Fungi</taxon>
        <taxon>Dikarya</taxon>
        <taxon>Basidiomycota</taxon>
        <taxon>Agaricomycotina</taxon>
        <taxon>Agaricomycetes</taxon>
        <taxon>Agaricomycetidae</taxon>
        <taxon>Boletales</taxon>
        <taxon>Suillineae</taxon>
        <taxon>Suillaceae</taxon>
        <taxon>Suillus</taxon>
    </lineage>
</organism>
<dbReference type="InParanoid" id="A0A0D0A2R4"/>
<keyword evidence="2" id="KW-1185">Reference proteome</keyword>
<dbReference type="EMBL" id="KN836242">
    <property type="protein sequence ID" value="KIK32444.1"/>
    <property type="molecule type" value="Genomic_DNA"/>
</dbReference>
<dbReference type="AlphaFoldDB" id="A0A0D0A2R4"/>
<sequence>MHTASFAQPLSLTHSVLNPGIQPCDECASAYSAMPAILLPGNPPIDIPHFKIQDHMMEPGWRQFQVRILTNTVQ</sequence>
<reference evidence="1 2" key="1">
    <citation type="submission" date="2014-04" db="EMBL/GenBank/DDBJ databases">
        <authorList>
            <consortium name="DOE Joint Genome Institute"/>
            <person name="Kuo A."/>
            <person name="Ruytinx J."/>
            <person name="Rineau F."/>
            <person name="Colpaert J."/>
            <person name="Kohler A."/>
            <person name="Nagy L.G."/>
            <person name="Floudas D."/>
            <person name="Copeland A."/>
            <person name="Barry K.W."/>
            <person name="Cichocki N."/>
            <person name="Veneault-Fourrey C."/>
            <person name="LaButti K."/>
            <person name="Lindquist E.A."/>
            <person name="Lipzen A."/>
            <person name="Lundell T."/>
            <person name="Morin E."/>
            <person name="Murat C."/>
            <person name="Sun H."/>
            <person name="Tunlid A."/>
            <person name="Henrissat B."/>
            <person name="Grigoriev I.V."/>
            <person name="Hibbett D.S."/>
            <person name="Martin F."/>
            <person name="Nordberg H.P."/>
            <person name="Cantor M.N."/>
            <person name="Hua S.X."/>
        </authorList>
    </citation>
    <scope>NUCLEOTIDE SEQUENCE [LARGE SCALE GENOMIC DNA]</scope>
    <source>
        <strain evidence="1 2">UH-Slu-Lm8-n1</strain>
    </source>
</reference>
<evidence type="ECO:0000313" key="1">
    <source>
        <dbReference type="EMBL" id="KIK32444.1"/>
    </source>
</evidence>
<dbReference type="HOGENOM" id="CLU_2689436_0_0_1"/>
<proteinExistence type="predicted"/>
<dbReference type="Proteomes" id="UP000054485">
    <property type="component" value="Unassembled WGS sequence"/>
</dbReference>
<accession>A0A0D0A2R4</accession>